<sequence>MSKFEDATLLLPITEEMEFKPWAPKEATEATSTDIANYIETRIDGATCIMVLRFQKLWYYRIQKDNFSNQSSKRLSSIAKRFYTENSEEEGTKDVEMALTVLITKLHTIQSGLNQSFKNEPYLYAKVLTTFRGHPATRAACSTYSNNNSVTDLLNRLQACIATWKAERSYDQVHQQQFDQESSVHQTQFFTDRRFQGQRNRHTNHSYKGTSQDNIRNKNQICFVRRKEGCWSTRHTEQERRKINQQGSTILLDTKFEEKLDGFIVEYEGQDPSDIDTELIDHFNYFSLENNESETFHTTCGKMTKTEAFKT</sequence>
<dbReference type="EMBL" id="PEDP01000869">
    <property type="protein sequence ID" value="POS84768.1"/>
    <property type="molecule type" value="Genomic_DNA"/>
</dbReference>
<dbReference type="Proteomes" id="UP000237438">
    <property type="component" value="Unassembled WGS sequence"/>
</dbReference>
<name>A0A2S4PRV2_9PEZI</name>
<reference evidence="1 2" key="1">
    <citation type="submission" date="2017-10" db="EMBL/GenBank/DDBJ databases">
        <title>Development of genomic resources for the powdery mildew, Erysiphe pulchra.</title>
        <authorList>
            <person name="Wadl P.A."/>
            <person name="Mack B.M."/>
            <person name="Moore G."/>
            <person name="Beltz S.B."/>
        </authorList>
    </citation>
    <scope>NUCLEOTIDE SEQUENCE [LARGE SCALE GENOMIC DNA]</scope>
    <source>
        <strain evidence="1">Cflorida</strain>
    </source>
</reference>
<accession>A0A2S4PRV2</accession>
<gene>
    <name evidence="1" type="ORF">EPUL_002736</name>
</gene>
<dbReference type="AlphaFoldDB" id="A0A2S4PRV2"/>
<protein>
    <submittedName>
        <fullName evidence="1">Uncharacterized protein</fullName>
    </submittedName>
</protein>
<evidence type="ECO:0000313" key="1">
    <source>
        <dbReference type="EMBL" id="POS84768.1"/>
    </source>
</evidence>
<comment type="caution">
    <text evidence="1">The sequence shown here is derived from an EMBL/GenBank/DDBJ whole genome shotgun (WGS) entry which is preliminary data.</text>
</comment>
<dbReference type="OrthoDB" id="10577803at2759"/>
<organism evidence="1 2">
    <name type="scientific">Erysiphe pulchra</name>
    <dbReference type="NCBI Taxonomy" id="225359"/>
    <lineage>
        <taxon>Eukaryota</taxon>
        <taxon>Fungi</taxon>
        <taxon>Dikarya</taxon>
        <taxon>Ascomycota</taxon>
        <taxon>Pezizomycotina</taxon>
        <taxon>Leotiomycetes</taxon>
        <taxon>Erysiphales</taxon>
        <taxon>Erysiphaceae</taxon>
        <taxon>Erysiphe</taxon>
    </lineage>
</organism>
<evidence type="ECO:0000313" key="2">
    <source>
        <dbReference type="Proteomes" id="UP000237438"/>
    </source>
</evidence>
<keyword evidence="2" id="KW-1185">Reference proteome</keyword>
<feature type="non-terminal residue" evidence="1">
    <location>
        <position position="311"/>
    </location>
</feature>
<proteinExistence type="predicted"/>